<reference evidence="1" key="2">
    <citation type="submission" date="2021-04" db="EMBL/GenBank/DDBJ databases">
        <authorList>
            <person name="Gilroy R."/>
        </authorList>
    </citation>
    <scope>NUCLEOTIDE SEQUENCE</scope>
    <source>
        <strain evidence="1">G4-2901</strain>
    </source>
</reference>
<gene>
    <name evidence="1" type="ORF">H9777_07120</name>
</gene>
<dbReference type="InterPro" id="IPR000836">
    <property type="entry name" value="PRTase_dom"/>
</dbReference>
<dbReference type="CDD" id="cd06223">
    <property type="entry name" value="PRTases_typeI"/>
    <property type="match status" value="1"/>
</dbReference>
<evidence type="ECO:0000313" key="2">
    <source>
        <dbReference type="Proteomes" id="UP000783796"/>
    </source>
</evidence>
<dbReference type="SUPFAM" id="SSF53271">
    <property type="entry name" value="PRTase-like"/>
    <property type="match status" value="1"/>
</dbReference>
<evidence type="ECO:0000313" key="1">
    <source>
        <dbReference type="EMBL" id="MBU3838073.1"/>
    </source>
</evidence>
<dbReference type="Proteomes" id="UP000783796">
    <property type="component" value="Unassembled WGS sequence"/>
</dbReference>
<protein>
    <submittedName>
        <fullName evidence="1">Ribose-phosphate pyrophosphokinase</fullName>
    </submittedName>
</protein>
<name>A0A948TBI0_9BACT</name>
<organism evidence="1 2">
    <name type="scientific">Candidatus Phocaeicola faecigallinarum</name>
    <dbReference type="NCBI Taxonomy" id="2838732"/>
    <lineage>
        <taxon>Bacteria</taxon>
        <taxon>Pseudomonadati</taxon>
        <taxon>Bacteroidota</taxon>
        <taxon>Bacteroidia</taxon>
        <taxon>Bacteroidales</taxon>
        <taxon>Bacteroidaceae</taxon>
        <taxon>Phocaeicola</taxon>
    </lineage>
</organism>
<dbReference type="InterPro" id="IPR029057">
    <property type="entry name" value="PRTase-like"/>
</dbReference>
<comment type="caution">
    <text evidence="1">The sequence shown here is derived from an EMBL/GenBank/DDBJ whole genome shotgun (WGS) entry which is preliminary data.</text>
</comment>
<accession>A0A948TBI0</accession>
<dbReference type="Gene3D" id="3.40.50.2020">
    <property type="match status" value="1"/>
</dbReference>
<proteinExistence type="predicted"/>
<sequence length="185" mass="21429">MITYSSEYQKQWSKLMYNFFDYLPTKYKQATKKDWEIRRLIWDFKDGKRSLSVAKMVAEKLIQLFGNEAQNIVFACIPASSEQRNFTRYKVFADEVCRLSGAVNAFDHIHVHGERLAIHETKCSKNLETVQTIDFDKEFFNGKKILVFDDILTQGYSYAKFSCALERMGAAVIGGFFLGKTLLLN</sequence>
<reference evidence="1" key="1">
    <citation type="journal article" date="2021" name="PeerJ">
        <title>Extensive microbial diversity within the chicken gut microbiome revealed by metagenomics and culture.</title>
        <authorList>
            <person name="Gilroy R."/>
            <person name="Ravi A."/>
            <person name="Getino M."/>
            <person name="Pursley I."/>
            <person name="Horton D.L."/>
            <person name="Alikhan N.F."/>
            <person name="Baker D."/>
            <person name="Gharbi K."/>
            <person name="Hall N."/>
            <person name="Watson M."/>
            <person name="Adriaenssens E.M."/>
            <person name="Foster-Nyarko E."/>
            <person name="Jarju S."/>
            <person name="Secka A."/>
            <person name="Antonio M."/>
            <person name="Oren A."/>
            <person name="Chaudhuri R.R."/>
            <person name="La Ragione R."/>
            <person name="Hildebrand F."/>
            <person name="Pallen M.J."/>
        </authorList>
    </citation>
    <scope>NUCLEOTIDE SEQUENCE</scope>
    <source>
        <strain evidence="1">G4-2901</strain>
    </source>
</reference>
<dbReference type="AlphaFoldDB" id="A0A948TBI0"/>
<dbReference type="EMBL" id="JAHLFW010000063">
    <property type="protein sequence ID" value="MBU3838073.1"/>
    <property type="molecule type" value="Genomic_DNA"/>
</dbReference>